<sequence length="211" mass="23655">MNDFIKQPNRILAVIGTAGRDKTQPMDEDLWYAMCDDLRERISPNDHLVSGGAAWADHLAVHAFDKGWVKQLTLFLPAPMGAAGFIGPQRSAANAANFYHRKFSAITRIRSYAQLRDVVRAPGVTVYEEPIRPGYGAMFARNKKIARLADSVLAYTFGQGEAPADGGTLDTWQQINCADKAHVNLIQLAQEYRAKLYENEPEPERERFVFQ</sequence>
<organism evidence="1 2">
    <name type="scientific">Neopusillimonas maritima</name>
    <dbReference type="NCBI Taxonomy" id="2026239"/>
    <lineage>
        <taxon>Bacteria</taxon>
        <taxon>Pseudomonadati</taxon>
        <taxon>Pseudomonadota</taxon>
        <taxon>Betaproteobacteria</taxon>
        <taxon>Burkholderiales</taxon>
        <taxon>Alcaligenaceae</taxon>
        <taxon>Neopusillimonas</taxon>
    </lineage>
</organism>
<dbReference type="OrthoDB" id="8021417at2"/>
<protein>
    <submittedName>
        <fullName evidence="1">Uncharacterized protein</fullName>
    </submittedName>
</protein>
<comment type="caution">
    <text evidence="1">The sequence shown here is derived from an EMBL/GenBank/DDBJ whole genome shotgun (WGS) entry which is preliminary data.</text>
</comment>
<dbReference type="RefSeq" id="WP_119516139.1">
    <property type="nucleotide sequence ID" value="NZ_NQYH01000005.1"/>
</dbReference>
<name>A0A3A1YV39_9BURK</name>
<accession>A0A3A1YV39</accession>
<dbReference type="EMBL" id="NQYH01000005">
    <property type="protein sequence ID" value="RIY41149.1"/>
    <property type="molecule type" value="Genomic_DNA"/>
</dbReference>
<evidence type="ECO:0000313" key="2">
    <source>
        <dbReference type="Proteomes" id="UP000266206"/>
    </source>
</evidence>
<evidence type="ECO:0000313" key="1">
    <source>
        <dbReference type="EMBL" id="RIY41149.1"/>
    </source>
</evidence>
<reference evidence="1 2" key="1">
    <citation type="submission" date="2017-08" db="EMBL/GenBank/DDBJ databases">
        <title>Pusillimonas indicus sp. nov., a member of the family Alcaligenaceae isolated from surface seawater.</title>
        <authorList>
            <person name="Li J."/>
        </authorList>
    </citation>
    <scope>NUCLEOTIDE SEQUENCE [LARGE SCALE GENOMIC DNA]</scope>
    <source>
        <strain evidence="1 2">L52-1-41</strain>
    </source>
</reference>
<proteinExistence type="predicted"/>
<dbReference type="AlphaFoldDB" id="A0A3A1YV39"/>
<gene>
    <name evidence="1" type="ORF">CJP73_08365</name>
</gene>
<dbReference type="Proteomes" id="UP000266206">
    <property type="component" value="Unassembled WGS sequence"/>
</dbReference>